<feature type="transmembrane region" description="Helical" evidence="4">
    <location>
        <begin position="20"/>
        <end position="42"/>
    </location>
</feature>
<comment type="similarity">
    <text evidence="1">Belongs to the glycosyltransferase 2 family.</text>
</comment>
<dbReference type="AlphaFoldDB" id="A0A511X0V8"/>
<feature type="transmembrane region" description="Helical" evidence="4">
    <location>
        <begin position="389"/>
        <end position="410"/>
    </location>
</feature>
<proteinExistence type="inferred from homology"/>
<feature type="transmembrane region" description="Helical" evidence="4">
    <location>
        <begin position="341"/>
        <end position="360"/>
    </location>
</feature>
<dbReference type="OrthoDB" id="9766299at2"/>
<dbReference type="SUPFAM" id="SSF53448">
    <property type="entry name" value="Nucleotide-diphospho-sugar transferases"/>
    <property type="match status" value="1"/>
</dbReference>
<dbReference type="InterPro" id="IPR001173">
    <property type="entry name" value="Glyco_trans_2-like"/>
</dbReference>
<keyword evidence="3 6" id="KW-0808">Transferase</keyword>
<dbReference type="STRING" id="442899.SAMN05720591_10978"/>
<protein>
    <submittedName>
        <fullName evidence="6">Glycosyl transferase family 2</fullName>
    </submittedName>
</protein>
<feature type="transmembrane region" description="Helical" evidence="4">
    <location>
        <begin position="366"/>
        <end position="384"/>
    </location>
</feature>
<organism evidence="6 7">
    <name type="scientific">Halolactibacillus alkaliphilus</name>
    <dbReference type="NCBI Taxonomy" id="442899"/>
    <lineage>
        <taxon>Bacteria</taxon>
        <taxon>Bacillati</taxon>
        <taxon>Bacillota</taxon>
        <taxon>Bacilli</taxon>
        <taxon>Bacillales</taxon>
        <taxon>Bacillaceae</taxon>
        <taxon>Halolactibacillus</taxon>
    </lineage>
</organism>
<dbReference type="PANTHER" id="PTHR43630:SF1">
    <property type="entry name" value="POLY-BETA-1,6-N-ACETYL-D-GLUCOSAMINE SYNTHASE"/>
    <property type="match status" value="1"/>
</dbReference>
<evidence type="ECO:0000256" key="3">
    <source>
        <dbReference type="ARBA" id="ARBA00022679"/>
    </source>
</evidence>
<feature type="domain" description="Glycosyltransferase 2-like" evidence="5">
    <location>
        <begin position="66"/>
        <end position="229"/>
    </location>
</feature>
<dbReference type="Proteomes" id="UP000321400">
    <property type="component" value="Unassembled WGS sequence"/>
</dbReference>
<dbReference type="GO" id="GO:0016757">
    <property type="term" value="F:glycosyltransferase activity"/>
    <property type="evidence" value="ECO:0007669"/>
    <property type="project" value="UniProtKB-KW"/>
</dbReference>
<keyword evidence="4" id="KW-1133">Transmembrane helix</keyword>
<accession>A0A511X0V8</accession>
<dbReference type="CDD" id="cd06423">
    <property type="entry name" value="CESA_like"/>
    <property type="match status" value="1"/>
</dbReference>
<dbReference type="PANTHER" id="PTHR43630">
    <property type="entry name" value="POLY-BETA-1,6-N-ACETYL-D-GLUCOSAMINE SYNTHASE"/>
    <property type="match status" value="1"/>
</dbReference>
<gene>
    <name evidence="6" type="ORF">HAL01_10430</name>
</gene>
<keyword evidence="4" id="KW-0472">Membrane</keyword>
<evidence type="ECO:0000256" key="4">
    <source>
        <dbReference type="SAM" id="Phobius"/>
    </source>
</evidence>
<keyword evidence="7" id="KW-1185">Reference proteome</keyword>
<comment type="caution">
    <text evidence="6">The sequence shown here is derived from an EMBL/GenBank/DDBJ whole genome shotgun (WGS) entry which is preliminary data.</text>
</comment>
<evidence type="ECO:0000256" key="2">
    <source>
        <dbReference type="ARBA" id="ARBA00022676"/>
    </source>
</evidence>
<sequence length="477" mass="55609">MSTFIDYMVVFVNKFNWFILYYVLLINTVYFILFLVSIRSLYIDRQKKKYWSYEGMVASNYTPPLSIIVPCYNEEKTIIDNIHALLSLEYGEFELVIINDGSKDQTIEKIINQFDMKKLEMPYRKKIDTKEIKGIYLSTRYKNMLVVDKENGGKADALNAGINIAKYPIVTAIDADSIIERDSLAKVIRPFVEDPTVIVSGGVVRPVNDSVVDKGFIEKARLPKKNLARLQTVEYLRAFLFGRLGWGSINALMIISGAFGVFRKSVVIDAGGYTENTIGEDMELIVKIHEQMRRNKRQYKIVFVPDPVCWTQVPEKLKILKSQRKRWHKGLMDSILNHKKMLFNPRYGVVGLLAMPYYLFVEMLGAPIEIIGYFSFFISFWLGLISLEFFLVFLSVSILYGIFLSMSAILLDEYNFSKYTKISEYFLLMLYSVLENFGYRQLNAWWRFTAFLGYRRKNKKWGEMTRQEFQPEKVNVK</sequence>
<keyword evidence="2" id="KW-0328">Glycosyltransferase</keyword>
<keyword evidence="4" id="KW-0812">Transmembrane</keyword>
<evidence type="ECO:0000313" key="7">
    <source>
        <dbReference type="Proteomes" id="UP000321400"/>
    </source>
</evidence>
<evidence type="ECO:0000259" key="5">
    <source>
        <dbReference type="Pfam" id="PF00535"/>
    </source>
</evidence>
<reference evidence="6 7" key="1">
    <citation type="submission" date="2019-07" db="EMBL/GenBank/DDBJ databases">
        <title>Whole genome shotgun sequence of Halolactibacillus alkaliphilus NBRC 103919.</title>
        <authorList>
            <person name="Hosoyama A."/>
            <person name="Uohara A."/>
            <person name="Ohji S."/>
            <person name="Ichikawa N."/>
        </authorList>
    </citation>
    <scope>NUCLEOTIDE SEQUENCE [LARGE SCALE GENOMIC DNA]</scope>
    <source>
        <strain evidence="6 7">NBRC 103919</strain>
    </source>
</reference>
<dbReference type="InterPro" id="IPR029044">
    <property type="entry name" value="Nucleotide-diphossugar_trans"/>
</dbReference>
<dbReference type="EMBL" id="BJYE01000010">
    <property type="protein sequence ID" value="GEN56579.1"/>
    <property type="molecule type" value="Genomic_DNA"/>
</dbReference>
<dbReference type="Gene3D" id="3.90.550.10">
    <property type="entry name" value="Spore Coat Polysaccharide Biosynthesis Protein SpsA, Chain A"/>
    <property type="match status" value="1"/>
</dbReference>
<dbReference type="RefSeq" id="WP_089801112.1">
    <property type="nucleotide sequence ID" value="NZ_BJYE01000010.1"/>
</dbReference>
<evidence type="ECO:0000313" key="6">
    <source>
        <dbReference type="EMBL" id="GEN56579.1"/>
    </source>
</evidence>
<evidence type="ECO:0000256" key="1">
    <source>
        <dbReference type="ARBA" id="ARBA00006739"/>
    </source>
</evidence>
<dbReference type="Pfam" id="PF03142">
    <property type="entry name" value="Chitin_synth_2"/>
    <property type="match status" value="1"/>
</dbReference>
<dbReference type="Pfam" id="PF00535">
    <property type="entry name" value="Glycos_transf_2"/>
    <property type="match status" value="1"/>
</dbReference>
<name>A0A511X0V8_9BACI</name>